<comment type="caution">
    <text evidence="6">The sequence shown here is derived from an EMBL/GenBank/DDBJ whole genome shotgun (WGS) entry which is preliminary data.</text>
</comment>
<feature type="transmembrane region" description="Helical" evidence="4">
    <location>
        <begin position="222"/>
        <end position="240"/>
    </location>
</feature>
<dbReference type="InterPro" id="IPR012171">
    <property type="entry name" value="Fatty_acid_desaturase"/>
</dbReference>
<dbReference type="GO" id="GO:0016491">
    <property type="term" value="F:oxidoreductase activity"/>
    <property type="evidence" value="ECO:0007669"/>
    <property type="project" value="InterPro"/>
</dbReference>
<feature type="transmembrane region" description="Helical" evidence="4">
    <location>
        <begin position="65"/>
        <end position="84"/>
    </location>
</feature>
<feature type="transmembrane region" description="Helical" evidence="4">
    <location>
        <begin position="193"/>
        <end position="216"/>
    </location>
</feature>
<evidence type="ECO:0000259" key="5">
    <source>
        <dbReference type="Pfam" id="PF00487"/>
    </source>
</evidence>
<dbReference type="OrthoDB" id="9769653at2"/>
<keyword evidence="3" id="KW-0408">Iron</keyword>
<keyword evidence="4" id="KW-1133">Transmembrane helix</keyword>
<keyword evidence="7" id="KW-1185">Reference proteome</keyword>
<protein>
    <submittedName>
        <fullName evidence="6">Fatty acid desaturase</fullName>
    </submittedName>
</protein>
<gene>
    <name evidence="6" type="ORF">CY0110_10917</name>
</gene>
<dbReference type="EMBL" id="AAXW01000104">
    <property type="protein sequence ID" value="EAZ88134.1"/>
    <property type="molecule type" value="Genomic_DNA"/>
</dbReference>
<name>A3IZH1_9CHRO</name>
<reference evidence="6 7" key="1">
    <citation type="submission" date="2007-03" db="EMBL/GenBank/DDBJ databases">
        <authorList>
            <person name="Stal L."/>
            <person name="Ferriera S."/>
            <person name="Johnson J."/>
            <person name="Kravitz S."/>
            <person name="Beeson K."/>
            <person name="Sutton G."/>
            <person name="Rogers Y.-H."/>
            <person name="Friedman R."/>
            <person name="Frazier M."/>
            <person name="Venter J.C."/>
        </authorList>
    </citation>
    <scope>NUCLEOTIDE SEQUENCE [LARGE SCALE GENOMIC DNA]</scope>
    <source>
        <strain evidence="6 7">CCY0110</strain>
    </source>
</reference>
<dbReference type="eggNOG" id="COG3239">
    <property type="taxonomic scope" value="Bacteria"/>
</dbReference>
<comment type="cofactor">
    <cofactor evidence="1">
        <name>Fe(2+)</name>
        <dbReference type="ChEBI" id="CHEBI:29033"/>
    </cofactor>
</comment>
<evidence type="ECO:0000256" key="1">
    <source>
        <dbReference type="ARBA" id="ARBA00001954"/>
    </source>
</evidence>
<dbReference type="Pfam" id="PF00487">
    <property type="entry name" value="FA_desaturase"/>
    <property type="match status" value="1"/>
</dbReference>
<keyword evidence="4" id="KW-0812">Transmembrane</keyword>
<dbReference type="PANTHER" id="PTHR32100">
    <property type="entry name" value="OMEGA-6 FATTY ACID DESATURASE, CHLOROPLASTIC"/>
    <property type="match status" value="1"/>
</dbReference>
<evidence type="ECO:0000256" key="2">
    <source>
        <dbReference type="ARBA" id="ARBA00008749"/>
    </source>
</evidence>
<dbReference type="CDD" id="cd03507">
    <property type="entry name" value="Delta12-FADS-like"/>
    <property type="match status" value="1"/>
</dbReference>
<dbReference type="GO" id="GO:0006629">
    <property type="term" value="P:lipid metabolic process"/>
    <property type="evidence" value="ECO:0007669"/>
    <property type="project" value="InterPro"/>
</dbReference>
<feature type="domain" description="Fatty acid desaturase" evidence="5">
    <location>
        <begin position="64"/>
        <end position="315"/>
    </location>
</feature>
<sequence>MTTLLTQSQPSVSPQLDENIRLRDILKTLPSEVFVKNPRKAWFKVILTVSMVALGWAALAVSPWYLLPILWVFTGTAMTGLFVIGHDCGHRSFSNNNWVNDFIGHTVFLPLFYPFHGWRILHNHHHKHTNKLDVDNAWDPFMPEFYESLSAFERWGYRQLRGSFWWFASVVHWAKIHFDWTKFEGKDREQIRFSALVVIVAAMIAFPIAFVTLGIWGVIKFWLLPWLVFHFWMSTFTLVHHTVPNVPFKKEADWNEAQAQLSGTVHCDYPRWVEILCHDINVHIPHHISTGIPSYNLRMAHQSLKENWGDYLCELRFSWPLMNEITTQCHLYHPETNYQSFKQYYQNKK</sequence>
<evidence type="ECO:0000313" key="7">
    <source>
        <dbReference type="Proteomes" id="UP000003781"/>
    </source>
</evidence>
<feature type="transmembrane region" description="Helical" evidence="4">
    <location>
        <begin position="41"/>
        <end position="59"/>
    </location>
</feature>
<comment type="similarity">
    <text evidence="2">Belongs to the fatty acid desaturase type 2 family.</text>
</comment>
<accession>A3IZH1</accession>
<dbReference type="AlphaFoldDB" id="A3IZH1"/>
<evidence type="ECO:0000256" key="3">
    <source>
        <dbReference type="ARBA" id="ARBA00023004"/>
    </source>
</evidence>
<evidence type="ECO:0000313" key="6">
    <source>
        <dbReference type="EMBL" id="EAZ88134.1"/>
    </source>
</evidence>
<evidence type="ECO:0000256" key="4">
    <source>
        <dbReference type="SAM" id="Phobius"/>
    </source>
</evidence>
<dbReference type="RefSeq" id="WP_008278788.1">
    <property type="nucleotide sequence ID" value="NZ_AAXW01000104.1"/>
</dbReference>
<keyword evidence="4" id="KW-0472">Membrane</keyword>
<organism evidence="6 7">
    <name type="scientific">Crocosphaera chwakensis CCY0110</name>
    <dbReference type="NCBI Taxonomy" id="391612"/>
    <lineage>
        <taxon>Bacteria</taxon>
        <taxon>Bacillati</taxon>
        <taxon>Cyanobacteriota</taxon>
        <taxon>Cyanophyceae</taxon>
        <taxon>Oscillatoriophycideae</taxon>
        <taxon>Chroococcales</taxon>
        <taxon>Aphanothecaceae</taxon>
        <taxon>Crocosphaera</taxon>
        <taxon>Crocosphaera chwakensis</taxon>
    </lineage>
</organism>
<dbReference type="InterPro" id="IPR005804">
    <property type="entry name" value="FA_desaturase_dom"/>
</dbReference>
<proteinExistence type="inferred from homology"/>
<dbReference type="Proteomes" id="UP000003781">
    <property type="component" value="Unassembled WGS sequence"/>
</dbReference>